<evidence type="ECO:0000313" key="3">
    <source>
        <dbReference type="EMBL" id="SJZ79006.1"/>
    </source>
</evidence>
<gene>
    <name evidence="3" type="ORF">SAMN02745119_01647</name>
</gene>
<dbReference type="InterPro" id="IPR036683">
    <property type="entry name" value="CO_DH_flav_C_dom_sf"/>
</dbReference>
<dbReference type="SUPFAM" id="SSF55447">
    <property type="entry name" value="CO dehydrogenase flavoprotein C-terminal domain-like"/>
    <property type="match status" value="1"/>
</dbReference>
<dbReference type="Proteomes" id="UP000190102">
    <property type="component" value="Unassembled WGS sequence"/>
</dbReference>
<dbReference type="Gene3D" id="3.30.43.10">
    <property type="entry name" value="Uridine Diphospho-n-acetylenolpyruvylglucosamine Reductase, domain 2"/>
    <property type="match status" value="1"/>
</dbReference>
<evidence type="ECO:0000256" key="1">
    <source>
        <dbReference type="ARBA" id="ARBA00022827"/>
    </source>
</evidence>
<dbReference type="InterPro" id="IPR016169">
    <property type="entry name" value="FAD-bd_PCMH_sub2"/>
</dbReference>
<dbReference type="InterPro" id="IPR036318">
    <property type="entry name" value="FAD-bd_PCMH-like_sf"/>
</dbReference>
<dbReference type="GO" id="GO:0071949">
    <property type="term" value="F:FAD binding"/>
    <property type="evidence" value="ECO:0007669"/>
    <property type="project" value="InterPro"/>
</dbReference>
<keyword evidence="1" id="KW-0285">Flavoprotein</keyword>
<dbReference type="Gene3D" id="3.30.465.10">
    <property type="match status" value="1"/>
</dbReference>
<dbReference type="SMART" id="SM01092">
    <property type="entry name" value="CO_deh_flav_C"/>
    <property type="match status" value="1"/>
</dbReference>
<dbReference type="AlphaFoldDB" id="A0A1T4NIX7"/>
<organism evidence="3 4">
    <name type="scientific">Trichlorobacter thiogenes</name>
    <dbReference type="NCBI Taxonomy" id="115783"/>
    <lineage>
        <taxon>Bacteria</taxon>
        <taxon>Pseudomonadati</taxon>
        <taxon>Thermodesulfobacteriota</taxon>
        <taxon>Desulfuromonadia</taxon>
        <taxon>Geobacterales</taxon>
        <taxon>Geobacteraceae</taxon>
        <taxon>Trichlorobacter</taxon>
    </lineage>
</organism>
<dbReference type="InterPro" id="IPR002346">
    <property type="entry name" value="Mopterin_DH_FAD-bd"/>
</dbReference>
<keyword evidence="4" id="KW-1185">Reference proteome</keyword>
<dbReference type="Gene3D" id="3.30.390.50">
    <property type="entry name" value="CO dehydrogenase flavoprotein, C-terminal domain"/>
    <property type="match status" value="1"/>
</dbReference>
<sequence length="290" mass="31134">MWATMTQCTDRCKRQISFPVTIEELFAVQEQQPEARIMAGGTDLLVALRHGPQDTRPIICLERIEELRRIDELPDNSVSIGAAVTFGSIVRSPLLKARYSLLTQAASTVGGPAIRNMASIGGNIVTASPAADSLPALYLLDAQLELRSTTGSRTMAIAEFMLGPRRTLLQPGEIISRIILPPAQDWSIQLFEKVGRRKSLAIAVASLAAMLRLAADGTVVEARFAWGSVGPTVLRCPAAEALLKGQPLSEAVLTEAAALVQDAVSPIDDIRASADYRRTVAGNLLLRLVA</sequence>
<name>A0A1T4NIX7_9BACT</name>
<accession>A0A1T4NIX7</accession>
<dbReference type="InterPro" id="IPR016167">
    <property type="entry name" value="FAD-bd_PCMH_sub1"/>
</dbReference>
<dbReference type="STRING" id="115783.SAMN02745119_01647"/>
<dbReference type="PANTHER" id="PTHR42659:SF9">
    <property type="entry name" value="XANTHINE DEHYDROGENASE FAD-BINDING SUBUNIT XDHB-RELATED"/>
    <property type="match status" value="1"/>
</dbReference>
<evidence type="ECO:0000313" key="4">
    <source>
        <dbReference type="Proteomes" id="UP000190102"/>
    </source>
</evidence>
<dbReference type="Pfam" id="PF03450">
    <property type="entry name" value="CO_deh_flav_C"/>
    <property type="match status" value="1"/>
</dbReference>
<reference evidence="4" key="1">
    <citation type="submission" date="2017-02" db="EMBL/GenBank/DDBJ databases">
        <authorList>
            <person name="Varghese N."/>
            <person name="Submissions S."/>
        </authorList>
    </citation>
    <scope>NUCLEOTIDE SEQUENCE [LARGE SCALE GENOMIC DNA]</scope>
    <source>
        <strain evidence="4">ATCC BAA-34</strain>
    </source>
</reference>
<evidence type="ECO:0000259" key="2">
    <source>
        <dbReference type="PROSITE" id="PS51387"/>
    </source>
</evidence>
<dbReference type="GO" id="GO:0016491">
    <property type="term" value="F:oxidoreductase activity"/>
    <property type="evidence" value="ECO:0007669"/>
    <property type="project" value="InterPro"/>
</dbReference>
<protein>
    <submittedName>
        <fullName evidence="3">Xanthine dehydrogenase FAD-binding subunit</fullName>
    </submittedName>
</protein>
<dbReference type="SUPFAM" id="SSF56176">
    <property type="entry name" value="FAD-binding/transporter-associated domain-like"/>
    <property type="match status" value="1"/>
</dbReference>
<feature type="domain" description="FAD-binding PCMH-type" evidence="2">
    <location>
        <begin position="9"/>
        <end position="185"/>
    </location>
</feature>
<keyword evidence="1" id="KW-0274">FAD</keyword>
<dbReference type="InterPro" id="IPR051312">
    <property type="entry name" value="Diverse_Substr_Oxidored"/>
</dbReference>
<dbReference type="InterPro" id="IPR005107">
    <property type="entry name" value="CO_DH_flav_C"/>
</dbReference>
<proteinExistence type="predicted"/>
<dbReference type="PROSITE" id="PS51387">
    <property type="entry name" value="FAD_PCMH"/>
    <property type="match status" value="1"/>
</dbReference>
<dbReference type="PANTHER" id="PTHR42659">
    <property type="entry name" value="XANTHINE DEHYDROGENASE SUBUNIT C-RELATED"/>
    <property type="match status" value="1"/>
</dbReference>
<dbReference type="EMBL" id="FUWR01000007">
    <property type="protein sequence ID" value="SJZ79006.1"/>
    <property type="molecule type" value="Genomic_DNA"/>
</dbReference>
<dbReference type="InterPro" id="IPR016166">
    <property type="entry name" value="FAD-bd_PCMH"/>
</dbReference>
<dbReference type="Pfam" id="PF00941">
    <property type="entry name" value="FAD_binding_5"/>
    <property type="match status" value="1"/>
</dbReference>